<accession>A0A0P0M1P8</accession>
<organism evidence="2 3">
    <name type="scientific">Phocaeicola vulgatus</name>
    <name type="common">Bacteroides vulgatus</name>
    <dbReference type="NCBI Taxonomy" id="821"/>
    <lineage>
        <taxon>Bacteria</taxon>
        <taxon>Pseudomonadati</taxon>
        <taxon>Bacteroidota</taxon>
        <taxon>Bacteroidia</taxon>
        <taxon>Bacteroidales</taxon>
        <taxon>Bacteroidaceae</taxon>
        <taxon>Phocaeicola</taxon>
    </lineage>
</organism>
<name>A0A0P0M1P8_PHOVU</name>
<feature type="compositionally biased region" description="Basic and acidic residues" evidence="1">
    <location>
        <begin position="51"/>
        <end position="65"/>
    </location>
</feature>
<feature type="compositionally biased region" description="Polar residues" evidence="1">
    <location>
        <begin position="19"/>
        <end position="45"/>
    </location>
</feature>
<proteinExistence type="predicted"/>
<dbReference type="Proteomes" id="UP000061587">
    <property type="component" value="Chromosome"/>
</dbReference>
<sequence>MDNIGKRMYRNLGDDTKAKISQSLRGRSKSASHIQAISQGMSNYWKTIPVKPDDNSSDKTEKEGQ</sequence>
<protein>
    <recommendedName>
        <fullName evidence="4">Nuclease associated modular domain-containing protein</fullName>
    </recommendedName>
</protein>
<evidence type="ECO:0000256" key="1">
    <source>
        <dbReference type="SAM" id="MobiDB-lite"/>
    </source>
</evidence>
<dbReference type="PATRIC" id="fig|821.40.peg.1813"/>
<reference evidence="3" key="1">
    <citation type="submission" date="2015-10" db="EMBL/GenBank/DDBJ databases">
        <title>Extensive mobilome-driven genome diversification in gut-associated Bacteroides vulgatus mpk.</title>
        <authorList>
            <person name="Beier S."/>
            <person name="Lange A."/>
            <person name="Huson D.H."/>
            <person name="Frick J.-S."/>
            <person name="Autenrieth I.B."/>
        </authorList>
    </citation>
    <scope>NUCLEOTIDE SEQUENCE [LARGE SCALE GENOMIC DNA]</scope>
    <source>
        <strain evidence="3">mpk</strain>
    </source>
</reference>
<evidence type="ECO:0008006" key="4">
    <source>
        <dbReference type="Google" id="ProtNLM"/>
    </source>
</evidence>
<dbReference type="EMBL" id="CP013020">
    <property type="protein sequence ID" value="ALK84127.1"/>
    <property type="molecule type" value="Genomic_DNA"/>
</dbReference>
<dbReference type="AlphaFoldDB" id="A0A0P0M1P8"/>
<evidence type="ECO:0000313" key="3">
    <source>
        <dbReference type="Proteomes" id="UP000061587"/>
    </source>
</evidence>
<gene>
    <name evidence="2" type="ORF">BvMPK_1520</name>
</gene>
<evidence type="ECO:0000313" key="2">
    <source>
        <dbReference type="EMBL" id="ALK84127.1"/>
    </source>
</evidence>
<reference evidence="2 3" key="2">
    <citation type="journal article" date="2016" name="Genome Biol. Evol.">
        <title>Extensive mobilome-driven genome diversification in mouse gut-associated Bacteroides vulgatus mpk.</title>
        <authorList>
            <person name="Lange A."/>
            <person name="Beier S."/>
            <person name="Steimle A."/>
            <person name="Autenrieth I.B."/>
            <person name="Huson D.H."/>
            <person name="Frick J.S."/>
        </authorList>
    </citation>
    <scope>NUCLEOTIDE SEQUENCE [LARGE SCALE GENOMIC DNA]</scope>
    <source>
        <strain evidence="3">mpk</strain>
    </source>
</reference>
<feature type="region of interest" description="Disordered" evidence="1">
    <location>
        <begin position="1"/>
        <end position="65"/>
    </location>
</feature>